<accession>A0ABV9SB79</accession>
<dbReference type="EMBL" id="JBHSIS010000022">
    <property type="protein sequence ID" value="MFC4858118.1"/>
    <property type="molecule type" value="Genomic_DNA"/>
</dbReference>
<reference evidence="2" key="1">
    <citation type="journal article" date="2019" name="Int. J. Syst. Evol. Microbiol.">
        <title>The Global Catalogue of Microorganisms (GCM) 10K type strain sequencing project: providing services to taxonomists for standard genome sequencing and annotation.</title>
        <authorList>
            <consortium name="The Broad Institute Genomics Platform"/>
            <consortium name="The Broad Institute Genome Sequencing Center for Infectious Disease"/>
            <person name="Wu L."/>
            <person name="Ma J."/>
        </authorList>
    </citation>
    <scope>NUCLEOTIDE SEQUENCE [LARGE SCALE GENOMIC DNA]</scope>
    <source>
        <strain evidence="2">ZS-22-S1</strain>
    </source>
</reference>
<comment type="caution">
    <text evidence="1">The sequence shown here is derived from an EMBL/GenBank/DDBJ whole genome shotgun (WGS) entry which is preliminary data.</text>
</comment>
<organism evidence="1 2">
    <name type="scientific">Actinophytocola glycyrrhizae</name>
    <dbReference type="NCBI Taxonomy" id="2044873"/>
    <lineage>
        <taxon>Bacteria</taxon>
        <taxon>Bacillati</taxon>
        <taxon>Actinomycetota</taxon>
        <taxon>Actinomycetes</taxon>
        <taxon>Pseudonocardiales</taxon>
        <taxon>Pseudonocardiaceae</taxon>
    </lineage>
</organism>
<dbReference type="RefSeq" id="WP_378060354.1">
    <property type="nucleotide sequence ID" value="NZ_JBHSIS010000022.1"/>
</dbReference>
<evidence type="ECO:0000313" key="1">
    <source>
        <dbReference type="EMBL" id="MFC4858118.1"/>
    </source>
</evidence>
<evidence type="ECO:0000313" key="2">
    <source>
        <dbReference type="Proteomes" id="UP001595859"/>
    </source>
</evidence>
<gene>
    <name evidence="1" type="ORF">ACFPCV_31850</name>
</gene>
<dbReference type="Proteomes" id="UP001595859">
    <property type="component" value="Unassembled WGS sequence"/>
</dbReference>
<keyword evidence="2" id="KW-1185">Reference proteome</keyword>
<proteinExistence type="predicted"/>
<protein>
    <submittedName>
        <fullName evidence="1">Uncharacterized protein</fullName>
    </submittedName>
</protein>
<sequence>MEELAEKVGCTPEFQGDTSDFRQAACTTEATRYMLLDFDTDEKKRAWLDTALIYGATYLVGERWVVTSLEVADMERLRGEVGGTLEGDPTMQH</sequence>
<name>A0ABV9SB79_9PSEU</name>